<dbReference type="Proteomes" id="UP000006911">
    <property type="component" value="Unassembled WGS sequence"/>
</dbReference>
<organism evidence="1 2">
    <name type="scientific">Tuber melanosporum (strain Mel28)</name>
    <name type="common">Perigord black truffle</name>
    <dbReference type="NCBI Taxonomy" id="656061"/>
    <lineage>
        <taxon>Eukaryota</taxon>
        <taxon>Fungi</taxon>
        <taxon>Dikarya</taxon>
        <taxon>Ascomycota</taxon>
        <taxon>Pezizomycotina</taxon>
        <taxon>Pezizomycetes</taxon>
        <taxon>Pezizales</taxon>
        <taxon>Tuberaceae</taxon>
        <taxon>Tuber</taxon>
    </lineage>
</organism>
<evidence type="ECO:0000313" key="2">
    <source>
        <dbReference type="Proteomes" id="UP000006911"/>
    </source>
</evidence>
<dbReference type="EMBL" id="FN430253">
    <property type="protein sequence ID" value="CAZ83547.1"/>
    <property type="molecule type" value="Genomic_DNA"/>
</dbReference>
<sequence>MTSGTYRSPGSRNRLESLDLLSILLVTESSDDVAAISIYRTAADRIELWYSKDRPCTEIEKANITKFIQSAARTAHLSKPAREDLLRIALRMCKRKVFACIYEARHLMVRFSRDGSYGIIPRASQADHDLRDAATIKLRRILGENDFPSGRSLEAFLTLLFQAIILAIRPGVPFDIAANVEFYFEAVIRCHALLQVPVIDTVIEGTLLGRLMEIADYYTAVAIAHREIQKLSPGGKAYLIRSIREIPPSSPTTYLTPPDPLTCLNHWARYRGLTLSSSSSPSSLPAFPGKTQIRECTHPEATLITKIISAHKSSPTVLRDIGSSRISCWICQEFSAAACDLYPGICIRLSREMLATAGSWKFPVDTPACLVLALTRRVERAMGMVFEGVDSLGGIGRGVKRKIGEMEG</sequence>
<evidence type="ECO:0000313" key="1">
    <source>
        <dbReference type="EMBL" id="CAZ83547.1"/>
    </source>
</evidence>
<protein>
    <submittedName>
        <fullName evidence="1">(Perigord truffle) hypothetical protein</fullName>
    </submittedName>
</protein>
<dbReference type="HOGENOM" id="CLU_674719_0_0_1"/>
<dbReference type="KEGG" id="tml:GSTUM_00007292001"/>
<dbReference type="InParanoid" id="D5GGA4"/>
<reference evidence="1 2" key="1">
    <citation type="journal article" date="2010" name="Nature">
        <title>Perigord black truffle genome uncovers evolutionary origins and mechanisms of symbiosis.</title>
        <authorList>
            <person name="Martin F."/>
            <person name="Kohler A."/>
            <person name="Murat C."/>
            <person name="Balestrini R."/>
            <person name="Coutinho P.M."/>
            <person name="Jaillon O."/>
            <person name="Montanini B."/>
            <person name="Morin E."/>
            <person name="Noel B."/>
            <person name="Percudani R."/>
            <person name="Porcel B."/>
            <person name="Rubini A."/>
            <person name="Amicucci A."/>
            <person name="Amselem J."/>
            <person name="Anthouard V."/>
            <person name="Arcioni S."/>
            <person name="Artiguenave F."/>
            <person name="Aury J.M."/>
            <person name="Ballario P."/>
            <person name="Bolchi A."/>
            <person name="Brenna A."/>
            <person name="Brun A."/>
            <person name="Buee M."/>
            <person name="Cantarel B."/>
            <person name="Chevalier G."/>
            <person name="Couloux A."/>
            <person name="Da Silva C."/>
            <person name="Denoeud F."/>
            <person name="Duplessis S."/>
            <person name="Ghignone S."/>
            <person name="Hilselberger B."/>
            <person name="Iotti M."/>
            <person name="Marcais B."/>
            <person name="Mello A."/>
            <person name="Miranda M."/>
            <person name="Pacioni G."/>
            <person name="Quesneville H."/>
            <person name="Riccioni C."/>
            <person name="Ruotolo R."/>
            <person name="Splivallo R."/>
            <person name="Stocchi V."/>
            <person name="Tisserant E."/>
            <person name="Viscomi A.R."/>
            <person name="Zambonelli A."/>
            <person name="Zampieri E."/>
            <person name="Henrissat B."/>
            <person name="Lebrun M.H."/>
            <person name="Paolocci F."/>
            <person name="Bonfante P."/>
            <person name="Ottonello S."/>
            <person name="Wincker P."/>
        </authorList>
    </citation>
    <scope>NUCLEOTIDE SEQUENCE [LARGE SCALE GENOMIC DNA]</scope>
    <source>
        <strain evidence="1 2">Mel28</strain>
    </source>
</reference>
<keyword evidence="2" id="KW-1185">Reference proteome</keyword>
<dbReference type="AlphaFoldDB" id="D5GGA4"/>
<name>D5GGA4_TUBMM</name>
<dbReference type="RefSeq" id="XP_002839356.1">
    <property type="nucleotide sequence ID" value="XM_002839310.1"/>
</dbReference>
<proteinExistence type="predicted"/>
<accession>D5GGA4</accession>
<gene>
    <name evidence="1" type="ORF">GSTUM_00007292001</name>
</gene>
<dbReference type="GeneID" id="9182340"/>